<accession>A0AAD5CAK3</accession>
<dbReference type="AlphaFoldDB" id="A0AAD5CAK3"/>
<proteinExistence type="predicted"/>
<dbReference type="EMBL" id="JAMZMK010008819">
    <property type="protein sequence ID" value="KAI7738391.1"/>
    <property type="molecule type" value="Genomic_DNA"/>
</dbReference>
<reference evidence="1" key="1">
    <citation type="submission" date="2022-06" db="EMBL/GenBank/DDBJ databases">
        <title>Uncovering the hologenomic basis of an extraordinary plant invasion.</title>
        <authorList>
            <person name="Bieker V.C."/>
            <person name="Martin M.D."/>
            <person name="Gilbert T."/>
            <person name="Hodgins K."/>
            <person name="Battlay P."/>
            <person name="Petersen B."/>
            <person name="Wilson J."/>
        </authorList>
    </citation>
    <scope>NUCLEOTIDE SEQUENCE</scope>
    <source>
        <strain evidence="1">AA19_3_7</strain>
        <tissue evidence="1">Leaf</tissue>
    </source>
</reference>
<comment type="caution">
    <text evidence="1">The sequence shown here is derived from an EMBL/GenBank/DDBJ whole genome shotgun (WGS) entry which is preliminary data.</text>
</comment>
<gene>
    <name evidence="1" type="ORF">M8C21_005080</name>
</gene>
<evidence type="ECO:0000313" key="2">
    <source>
        <dbReference type="Proteomes" id="UP001206925"/>
    </source>
</evidence>
<sequence>MAQLIQKKQYGSLSPGCKEKLDLAGTGSFYNEMEADIVVQLVLSLIYAERRDVCSCGVRQVLSGSKSSVRGYEVNGYKCQDWILGGAGIND</sequence>
<evidence type="ECO:0000313" key="1">
    <source>
        <dbReference type="EMBL" id="KAI7738391.1"/>
    </source>
</evidence>
<name>A0AAD5CAK3_AMBAR</name>
<dbReference type="Proteomes" id="UP001206925">
    <property type="component" value="Unassembled WGS sequence"/>
</dbReference>
<organism evidence="1 2">
    <name type="scientific">Ambrosia artemisiifolia</name>
    <name type="common">Common ragweed</name>
    <dbReference type="NCBI Taxonomy" id="4212"/>
    <lineage>
        <taxon>Eukaryota</taxon>
        <taxon>Viridiplantae</taxon>
        <taxon>Streptophyta</taxon>
        <taxon>Embryophyta</taxon>
        <taxon>Tracheophyta</taxon>
        <taxon>Spermatophyta</taxon>
        <taxon>Magnoliopsida</taxon>
        <taxon>eudicotyledons</taxon>
        <taxon>Gunneridae</taxon>
        <taxon>Pentapetalae</taxon>
        <taxon>asterids</taxon>
        <taxon>campanulids</taxon>
        <taxon>Asterales</taxon>
        <taxon>Asteraceae</taxon>
        <taxon>Asteroideae</taxon>
        <taxon>Heliantheae alliance</taxon>
        <taxon>Heliantheae</taxon>
        <taxon>Ambrosia</taxon>
    </lineage>
</organism>
<protein>
    <submittedName>
        <fullName evidence="1">Uncharacterized protein</fullName>
    </submittedName>
</protein>
<keyword evidence="2" id="KW-1185">Reference proteome</keyword>